<keyword evidence="1" id="KW-1133">Transmembrane helix</keyword>
<keyword evidence="3" id="KW-1185">Reference proteome</keyword>
<evidence type="ECO:0000313" key="2">
    <source>
        <dbReference type="EMBL" id="SNX75287.1"/>
    </source>
</evidence>
<dbReference type="Proteomes" id="UP000219546">
    <property type="component" value="Unassembled WGS sequence"/>
</dbReference>
<evidence type="ECO:0000256" key="1">
    <source>
        <dbReference type="SAM" id="Phobius"/>
    </source>
</evidence>
<feature type="transmembrane region" description="Helical" evidence="1">
    <location>
        <begin position="12"/>
        <end position="37"/>
    </location>
</feature>
<keyword evidence="1" id="KW-0472">Membrane</keyword>
<proteinExistence type="predicted"/>
<name>A0A285D640_9BACI</name>
<sequence length="89" mass="9939">MCVFKKLMGDFVAFLGALLCYWADLGLFWGAPLCYWADLSLFWARRSVDWAAPGLFWARRSVIGRICHFFGRAALLLGGSVTFLGAPLC</sequence>
<reference evidence="2 3" key="1">
    <citation type="submission" date="2017-08" db="EMBL/GenBank/DDBJ databases">
        <authorList>
            <person name="de Groot N.N."/>
        </authorList>
    </citation>
    <scope>NUCLEOTIDE SEQUENCE [LARGE SCALE GENOMIC DNA]</scope>
    <source>
        <strain evidence="2 3">JC228</strain>
    </source>
</reference>
<keyword evidence="1" id="KW-0812">Transmembrane</keyword>
<dbReference type="AlphaFoldDB" id="A0A285D640"/>
<protein>
    <submittedName>
        <fullName evidence="2">Uncharacterized protein</fullName>
    </submittedName>
</protein>
<accession>A0A285D640</accession>
<evidence type="ECO:0000313" key="3">
    <source>
        <dbReference type="Proteomes" id="UP000219546"/>
    </source>
</evidence>
<dbReference type="EMBL" id="OAOP01000011">
    <property type="protein sequence ID" value="SNX75287.1"/>
    <property type="molecule type" value="Genomic_DNA"/>
</dbReference>
<gene>
    <name evidence="2" type="ORF">SAMN05877753_111133</name>
</gene>
<organism evidence="2 3">
    <name type="scientific">Bacillus oleivorans</name>
    <dbReference type="NCBI Taxonomy" id="1448271"/>
    <lineage>
        <taxon>Bacteria</taxon>
        <taxon>Bacillati</taxon>
        <taxon>Bacillota</taxon>
        <taxon>Bacilli</taxon>
        <taxon>Bacillales</taxon>
        <taxon>Bacillaceae</taxon>
        <taxon>Bacillus</taxon>
    </lineage>
</organism>
<feature type="transmembrane region" description="Helical" evidence="1">
    <location>
        <begin position="69"/>
        <end position="88"/>
    </location>
</feature>